<feature type="transmembrane region" description="Helical" evidence="2">
    <location>
        <begin position="93"/>
        <end position="116"/>
    </location>
</feature>
<organism evidence="3 4">
    <name type="scientific">Nitratireductor thuwali</name>
    <dbReference type="NCBI Taxonomy" id="2267699"/>
    <lineage>
        <taxon>Bacteria</taxon>
        <taxon>Pseudomonadati</taxon>
        <taxon>Pseudomonadota</taxon>
        <taxon>Alphaproteobacteria</taxon>
        <taxon>Hyphomicrobiales</taxon>
        <taxon>Phyllobacteriaceae</taxon>
        <taxon>Nitratireductor</taxon>
    </lineage>
</organism>
<gene>
    <name evidence="3" type="ORF">NTH_01217</name>
</gene>
<keyword evidence="2" id="KW-0472">Membrane</keyword>
<evidence type="ECO:0000256" key="2">
    <source>
        <dbReference type="SAM" id="Phobius"/>
    </source>
</evidence>
<feature type="compositionally biased region" description="Basic and acidic residues" evidence="1">
    <location>
        <begin position="74"/>
        <end position="86"/>
    </location>
</feature>
<sequence length="117" mass="12439">MTPRKPTDNPAQLRGDIEKGRAGGKRPGFDPAAAPLETDAEAGGRPLGHEQVRTSRRTQDEEGAPGDAASYNEAMREPTDPEFPKHEASSGTLMIYVGLIAVALLIPAVAVLILYFA</sequence>
<evidence type="ECO:0000313" key="4">
    <source>
        <dbReference type="Proteomes" id="UP001342418"/>
    </source>
</evidence>
<dbReference type="EMBL" id="CP030941">
    <property type="protein sequence ID" value="UUP16770.1"/>
    <property type="molecule type" value="Genomic_DNA"/>
</dbReference>
<evidence type="ECO:0000313" key="3">
    <source>
        <dbReference type="EMBL" id="UUP16770.1"/>
    </source>
</evidence>
<keyword evidence="4" id="KW-1185">Reference proteome</keyword>
<dbReference type="Proteomes" id="UP001342418">
    <property type="component" value="Chromosome"/>
</dbReference>
<name>A0ABY5MFG2_9HYPH</name>
<keyword evidence="2" id="KW-0812">Transmembrane</keyword>
<feature type="region of interest" description="Disordered" evidence="1">
    <location>
        <begin position="1"/>
        <end position="86"/>
    </location>
</feature>
<evidence type="ECO:0000256" key="1">
    <source>
        <dbReference type="SAM" id="MobiDB-lite"/>
    </source>
</evidence>
<accession>A0ABY5MFG2</accession>
<dbReference type="RefSeq" id="WP_338529174.1">
    <property type="nucleotide sequence ID" value="NZ_CP030941.1"/>
</dbReference>
<feature type="compositionally biased region" description="Basic and acidic residues" evidence="1">
    <location>
        <begin position="47"/>
        <end position="60"/>
    </location>
</feature>
<proteinExistence type="predicted"/>
<protein>
    <submittedName>
        <fullName evidence="3">Uncharacterized protein</fullName>
    </submittedName>
</protein>
<keyword evidence="2" id="KW-1133">Transmembrane helix</keyword>
<reference evidence="3 4" key="1">
    <citation type="submission" date="2018-07" db="EMBL/GenBank/DDBJ databases">
        <title>Genome sequence of Nitratireductor thuwali#1536.</title>
        <authorList>
            <person name="Michoud G."/>
            <person name="Merlino G."/>
            <person name="Sefrji F.O."/>
            <person name="Daffonchio D."/>
        </authorList>
    </citation>
    <scope>NUCLEOTIDE SEQUENCE [LARGE SCALE GENOMIC DNA]</scope>
    <source>
        <strain evidence="4">Nit1536</strain>
    </source>
</reference>